<dbReference type="GO" id="GO:0005737">
    <property type="term" value="C:cytoplasm"/>
    <property type="evidence" value="ECO:0007669"/>
    <property type="project" value="UniProtKB-SubCell"/>
</dbReference>
<keyword evidence="2" id="KW-0694">RNA-binding</keyword>
<comment type="subcellular location">
    <subcellularLocation>
        <location evidence="2">Cytoplasm</location>
    </subcellularLocation>
</comment>
<comment type="domain">
    <text evidence="2">A Gly-cisPro motif from one monomer fits into the active site of the other monomer to allow specific chiral rejection of L-amino acids.</text>
</comment>
<dbReference type="HAMAP" id="MF_00518">
    <property type="entry name" value="Deacylase_Dtd"/>
    <property type="match status" value="1"/>
</dbReference>
<dbReference type="GO" id="GO:0051500">
    <property type="term" value="F:D-tyrosyl-tRNA(Tyr) deacylase activity"/>
    <property type="evidence" value="ECO:0007669"/>
    <property type="project" value="TreeGrafter"/>
</dbReference>
<feature type="short sequence motif" description="Gly-cisPro motif, important for rejection of L-amino acids" evidence="2">
    <location>
        <begin position="137"/>
        <end position="138"/>
    </location>
</feature>
<dbReference type="PANTHER" id="PTHR10472">
    <property type="entry name" value="D-TYROSYL-TRNA TYR DEACYLASE"/>
    <property type="match status" value="1"/>
</dbReference>
<keyword evidence="2" id="KW-0378">Hydrolase</keyword>
<dbReference type="GO" id="GO:0106026">
    <property type="term" value="F:Gly-tRNA(Ala) deacylase activity"/>
    <property type="evidence" value="ECO:0007669"/>
    <property type="project" value="UniProtKB-UniRule"/>
</dbReference>
<dbReference type="NCBIfam" id="TIGR00256">
    <property type="entry name" value="D-aminoacyl-tRNA deacylase"/>
    <property type="match status" value="1"/>
</dbReference>
<evidence type="ECO:0000256" key="2">
    <source>
        <dbReference type="HAMAP-Rule" id="MF_00518"/>
    </source>
</evidence>
<evidence type="ECO:0000313" key="4">
    <source>
        <dbReference type="Proteomes" id="UP000033860"/>
    </source>
</evidence>
<organism evidence="3 4">
    <name type="scientific">Candidatus Beckwithbacteria bacterium GW2011_GWB1_47_15</name>
    <dbReference type="NCBI Taxonomy" id="1618371"/>
    <lineage>
        <taxon>Bacteria</taxon>
        <taxon>Candidatus Beckwithiibacteriota</taxon>
    </lineage>
</organism>
<dbReference type="Gene3D" id="3.50.80.10">
    <property type="entry name" value="D-tyrosyl-tRNA(Tyr) deacylase"/>
    <property type="match status" value="1"/>
</dbReference>
<dbReference type="SUPFAM" id="SSF69500">
    <property type="entry name" value="DTD-like"/>
    <property type="match status" value="1"/>
</dbReference>
<dbReference type="InterPro" id="IPR023509">
    <property type="entry name" value="DTD-like_sf"/>
</dbReference>
<dbReference type="Proteomes" id="UP000033860">
    <property type="component" value="Unassembled WGS sequence"/>
</dbReference>
<dbReference type="PATRIC" id="fig|1618371.3.peg.254"/>
<dbReference type="CDD" id="cd00563">
    <property type="entry name" value="Dtyr_deacylase"/>
    <property type="match status" value="1"/>
</dbReference>
<evidence type="ECO:0000256" key="1">
    <source>
        <dbReference type="ARBA" id="ARBA00009673"/>
    </source>
</evidence>
<evidence type="ECO:0000313" key="3">
    <source>
        <dbReference type="EMBL" id="KKU62039.1"/>
    </source>
</evidence>
<dbReference type="GO" id="GO:0019478">
    <property type="term" value="P:D-amino acid catabolic process"/>
    <property type="evidence" value="ECO:0007669"/>
    <property type="project" value="UniProtKB-UniRule"/>
</dbReference>
<comment type="catalytic activity">
    <reaction evidence="2">
        <text>a D-aminoacyl-tRNA + H2O = a tRNA + a D-alpha-amino acid + H(+)</text>
        <dbReference type="Rhea" id="RHEA:13953"/>
        <dbReference type="Rhea" id="RHEA-COMP:10123"/>
        <dbReference type="Rhea" id="RHEA-COMP:10124"/>
        <dbReference type="ChEBI" id="CHEBI:15377"/>
        <dbReference type="ChEBI" id="CHEBI:15378"/>
        <dbReference type="ChEBI" id="CHEBI:59871"/>
        <dbReference type="ChEBI" id="CHEBI:78442"/>
        <dbReference type="ChEBI" id="CHEBI:79333"/>
        <dbReference type="EC" id="3.1.1.96"/>
    </reaction>
</comment>
<name>A0A0G1RXG8_9BACT</name>
<dbReference type="EC" id="3.1.1.-" evidence="2"/>
<accession>A0A0G1RXG8</accession>
<dbReference type="EMBL" id="LCNT01000001">
    <property type="protein sequence ID" value="KKU62039.1"/>
    <property type="molecule type" value="Genomic_DNA"/>
</dbReference>
<dbReference type="GO" id="GO:0000049">
    <property type="term" value="F:tRNA binding"/>
    <property type="evidence" value="ECO:0007669"/>
    <property type="project" value="UniProtKB-UniRule"/>
</dbReference>
<dbReference type="AlphaFoldDB" id="A0A0G1RXG8"/>
<gene>
    <name evidence="2" type="primary">dtd</name>
    <name evidence="3" type="ORF">UX85_C0001G0253</name>
</gene>
<dbReference type="EC" id="3.1.1.96" evidence="2"/>
<comment type="caution">
    <text evidence="3">The sequence shown here is derived from an EMBL/GenBank/DDBJ whole genome shotgun (WGS) entry which is preliminary data.</text>
</comment>
<comment type="function">
    <text evidence="2">An aminoacyl-tRNA editing enzyme that deacylates mischarged D-aminoacyl-tRNAs. Also deacylates mischarged glycyl-tRNA(Ala), protecting cells against glycine mischarging by AlaRS. Acts via tRNA-based rather than protein-based catalysis; rejects L-amino acids rather than detecting D-amino acids in the active site. By recycling D-aminoacyl-tRNA to D-amino acids and free tRNA molecules, this enzyme counteracts the toxicity associated with the formation of D-aminoacyl-tRNA entities in vivo and helps enforce protein L-homochirality.</text>
</comment>
<reference evidence="3 4" key="1">
    <citation type="journal article" date="2015" name="Nature">
        <title>rRNA introns, odd ribosomes, and small enigmatic genomes across a large radiation of phyla.</title>
        <authorList>
            <person name="Brown C.T."/>
            <person name="Hug L.A."/>
            <person name="Thomas B.C."/>
            <person name="Sharon I."/>
            <person name="Castelle C.J."/>
            <person name="Singh A."/>
            <person name="Wilkins M.J."/>
            <person name="Williams K.H."/>
            <person name="Banfield J.F."/>
        </authorList>
    </citation>
    <scope>NUCLEOTIDE SEQUENCE [LARGE SCALE GENOMIC DNA]</scope>
</reference>
<proteinExistence type="inferred from homology"/>
<dbReference type="InterPro" id="IPR003732">
    <property type="entry name" value="Daa-tRNA_deacyls_DTD"/>
</dbReference>
<sequence length="148" mass="15846">MLALIQRVTRAQVTVAGKSVGQIGPGYLVFLGVIAGDTDADLDYLVKKVSALRLMPDANQKMNLSLTEANGEILVISQFTLAGNVARGNRPSFIAAADPKEAEKYYRRFITGLQAAGLKVKTGEFGAYMAVSLVNDGPTTLIIDSKKR</sequence>
<comment type="similarity">
    <text evidence="1 2">Belongs to the DTD family.</text>
</comment>
<comment type="catalytic activity">
    <reaction evidence="2">
        <text>glycyl-tRNA(Ala) + H2O = tRNA(Ala) + glycine + H(+)</text>
        <dbReference type="Rhea" id="RHEA:53744"/>
        <dbReference type="Rhea" id="RHEA-COMP:9657"/>
        <dbReference type="Rhea" id="RHEA-COMP:13640"/>
        <dbReference type="ChEBI" id="CHEBI:15377"/>
        <dbReference type="ChEBI" id="CHEBI:15378"/>
        <dbReference type="ChEBI" id="CHEBI:57305"/>
        <dbReference type="ChEBI" id="CHEBI:78442"/>
        <dbReference type="ChEBI" id="CHEBI:78522"/>
    </reaction>
</comment>
<protein>
    <recommendedName>
        <fullName evidence="2">D-aminoacyl-tRNA deacylase</fullName>
        <shortName evidence="2">DTD</shortName>
        <ecNumber evidence="2">3.1.1.96</ecNumber>
    </recommendedName>
    <alternativeName>
        <fullName evidence="2">Gly-tRNA(Ala) deacylase</fullName>
        <ecNumber evidence="2">3.1.1.-</ecNumber>
    </alternativeName>
</protein>
<comment type="subunit">
    <text evidence="2">Homodimer.</text>
</comment>
<keyword evidence="2" id="KW-0963">Cytoplasm</keyword>
<dbReference type="GO" id="GO:0043908">
    <property type="term" value="F:Ser(Gly)-tRNA(Ala) hydrolase activity"/>
    <property type="evidence" value="ECO:0007669"/>
    <property type="project" value="UniProtKB-UniRule"/>
</dbReference>
<keyword evidence="2" id="KW-0820">tRNA-binding</keyword>
<dbReference type="FunFam" id="3.50.80.10:FF:000001">
    <property type="entry name" value="D-aminoacyl-tRNA deacylase"/>
    <property type="match status" value="1"/>
</dbReference>
<dbReference type="Pfam" id="PF02580">
    <property type="entry name" value="Tyr_Deacylase"/>
    <property type="match status" value="1"/>
</dbReference>
<dbReference type="PANTHER" id="PTHR10472:SF5">
    <property type="entry name" value="D-AMINOACYL-TRNA DEACYLASE 1"/>
    <property type="match status" value="1"/>
</dbReference>